<dbReference type="Gene3D" id="1.50.10.20">
    <property type="match status" value="1"/>
</dbReference>
<dbReference type="PRINTS" id="PR01950">
    <property type="entry name" value="LANCSUPER"/>
</dbReference>
<proteinExistence type="predicted"/>
<feature type="binding site" evidence="1">
    <location>
        <position position="326"/>
    </location>
    <ligand>
        <name>Zn(2+)</name>
        <dbReference type="ChEBI" id="CHEBI:29105"/>
    </ligand>
</feature>
<dbReference type="OrthoDB" id="1882482at2"/>
<evidence type="ECO:0000313" key="2">
    <source>
        <dbReference type="EMBL" id="RBQ16941.1"/>
    </source>
</evidence>
<protein>
    <submittedName>
        <fullName evidence="2">Lantibiotic modifying enzyme</fullName>
    </submittedName>
</protein>
<dbReference type="AlphaFoldDB" id="A0A366LSP0"/>
<dbReference type="PRINTS" id="PR01955">
    <property type="entry name" value="LANCFRANKIA"/>
</dbReference>
<dbReference type="GO" id="GO:0046872">
    <property type="term" value="F:metal ion binding"/>
    <property type="evidence" value="ECO:0007669"/>
    <property type="project" value="UniProtKB-KW"/>
</dbReference>
<evidence type="ECO:0000256" key="1">
    <source>
        <dbReference type="PIRSR" id="PIRSR607822-1"/>
    </source>
</evidence>
<accession>A0A366LSP0</accession>
<feature type="binding site" evidence="1">
    <location>
        <position position="375"/>
    </location>
    <ligand>
        <name>Zn(2+)</name>
        <dbReference type="ChEBI" id="CHEBI:29105"/>
    </ligand>
</feature>
<gene>
    <name evidence="2" type="ORF">DP939_28225</name>
</gene>
<comment type="caution">
    <text evidence="2">The sequence shown here is derived from an EMBL/GenBank/DDBJ whole genome shotgun (WGS) entry which is preliminary data.</text>
</comment>
<sequence>MPAPGPRRRIELDRQEETSVTTTAIDTAIDTAIATAHPGVGAAAEQALAATDRVAEHLADPASWAAMPADGRRWPQSLAGGAAGIALLHIERAHSGRGAPQTAHAWLRTAACGPLTAASNAGLFFGVPTLAFLTRAAAGPSSCHRGVPGRLDEAVARITRARLDDARARLRRGERPLMKEFDLIRGLTGLGAYYLSRHPGHPLLGEVLAYLVTLTEPHDDELPGWWTSVSPSGEPHADYPRGHGNLGLSHGIGSVLALLSLAVLRDKATAKDAGAIKGAIERICAWIDQWQQHDDAGRPWWPGLITHDQVRERRVDPALRPRPSWCYGISGTARAQQLAGLALGDVARRQHAEGAMLAVLRDPAEIGRLPEAGLCHGLAGVLQSAWRMATDASTPHLTRELPALAAQLTALVTALVTGPAAIGTFASEEFLDGAAGAALALHTFATGTPPASGWDAVLLLSA</sequence>
<dbReference type="Pfam" id="PF05147">
    <property type="entry name" value="LANC_like"/>
    <property type="match status" value="1"/>
</dbReference>
<dbReference type="EMBL" id="QMEY01000014">
    <property type="protein sequence ID" value="RBQ16941.1"/>
    <property type="molecule type" value="Genomic_DNA"/>
</dbReference>
<dbReference type="SMART" id="SM01260">
    <property type="entry name" value="LANC_like"/>
    <property type="match status" value="1"/>
</dbReference>
<dbReference type="Proteomes" id="UP000253303">
    <property type="component" value="Unassembled WGS sequence"/>
</dbReference>
<feature type="binding site" evidence="1">
    <location>
        <position position="376"/>
    </location>
    <ligand>
        <name>Zn(2+)</name>
        <dbReference type="ChEBI" id="CHEBI:29105"/>
    </ligand>
</feature>
<dbReference type="InterPro" id="IPR007822">
    <property type="entry name" value="LANC-like"/>
</dbReference>
<dbReference type="SUPFAM" id="SSF158745">
    <property type="entry name" value="LanC-like"/>
    <property type="match status" value="1"/>
</dbReference>
<organism evidence="2 3">
    <name type="scientific">Spongiactinospora rosea</name>
    <dbReference type="NCBI Taxonomy" id="2248750"/>
    <lineage>
        <taxon>Bacteria</taxon>
        <taxon>Bacillati</taxon>
        <taxon>Actinomycetota</taxon>
        <taxon>Actinomycetes</taxon>
        <taxon>Streptosporangiales</taxon>
        <taxon>Streptosporangiaceae</taxon>
        <taxon>Spongiactinospora</taxon>
    </lineage>
</organism>
<reference evidence="2 3" key="1">
    <citation type="submission" date="2018-06" db="EMBL/GenBank/DDBJ databases">
        <title>Sphaerisporangium craniellae sp. nov., isolated from a marine sponge in the South China Sea.</title>
        <authorList>
            <person name="Li L."/>
        </authorList>
    </citation>
    <scope>NUCLEOTIDE SEQUENCE [LARGE SCALE GENOMIC DNA]</scope>
    <source>
        <strain evidence="2 3">LHW63015</strain>
    </source>
</reference>
<dbReference type="CDD" id="cd04793">
    <property type="entry name" value="LanC"/>
    <property type="match status" value="1"/>
</dbReference>
<evidence type="ECO:0000313" key="3">
    <source>
        <dbReference type="Proteomes" id="UP000253303"/>
    </source>
</evidence>
<dbReference type="RefSeq" id="WP_113983803.1">
    <property type="nucleotide sequence ID" value="NZ_QMEY01000014.1"/>
</dbReference>
<dbReference type="GO" id="GO:0031179">
    <property type="term" value="P:peptide modification"/>
    <property type="evidence" value="ECO:0007669"/>
    <property type="project" value="InterPro"/>
</dbReference>
<name>A0A366LSP0_9ACTN</name>
<keyword evidence="3" id="KW-1185">Reference proteome</keyword>
<dbReference type="InterPro" id="IPR033889">
    <property type="entry name" value="LanC"/>
</dbReference>
<keyword evidence="1" id="KW-0862">Zinc</keyword>
<keyword evidence="1" id="KW-0479">Metal-binding</keyword>